<dbReference type="AlphaFoldDB" id="A0A926CYT2"/>
<evidence type="ECO:0000256" key="1">
    <source>
        <dbReference type="SAM" id="MobiDB-lite"/>
    </source>
</evidence>
<feature type="region of interest" description="Disordered" evidence="1">
    <location>
        <begin position="57"/>
        <end position="80"/>
    </location>
</feature>
<name>A0A926CYT2_9FIRM</name>
<organism evidence="3 4">
    <name type="scientific">Luoshenia tenuis</name>
    <dbReference type="NCBI Taxonomy" id="2763654"/>
    <lineage>
        <taxon>Bacteria</taxon>
        <taxon>Bacillati</taxon>
        <taxon>Bacillota</taxon>
        <taxon>Clostridia</taxon>
        <taxon>Christensenellales</taxon>
        <taxon>Christensenellaceae</taxon>
        <taxon>Luoshenia</taxon>
    </lineage>
</organism>
<dbReference type="RefSeq" id="WP_249284451.1">
    <property type="nucleotide sequence ID" value="NZ_JACRSO010000001.1"/>
</dbReference>
<evidence type="ECO:0000313" key="3">
    <source>
        <dbReference type="EMBL" id="MBC8528444.1"/>
    </source>
</evidence>
<protein>
    <submittedName>
        <fullName evidence="3">Zinc ribbon domain-containing protein</fullName>
    </submittedName>
</protein>
<feature type="transmembrane region" description="Helical" evidence="2">
    <location>
        <begin position="129"/>
        <end position="150"/>
    </location>
</feature>
<keyword evidence="2" id="KW-1133">Transmembrane helix</keyword>
<dbReference type="Proteomes" id="UP000654279">
    <property type="component" value="Unassembled WGS sequence"/>
</dbReference>
<keyword evidence="4" id="KW-1185">Reference proteome</keyword>
<evidence type="ECO:0000313" key="4">
    <source>
        <dbReference type="Proteomes" id="UP000654279"/>
    </source>
</evidence>
<evidence type="ECO:0000256" key="2">
    <source>
        <dbReference type="SAM" id="Phobius"/>
    </source>
</evidence>
<gene>
    <name evidence="3" type="ORF">H8699_03215</name>
</gene>
<comment type="caution">
    <text evidence="3">The sequence shown here is derived from an EMBL/GenBank/DDBJ whole genome shotgun (WGS) entry which is preliminary data.</text>
</comment>
<reference evidence="3" key="1">
    <citation type="submission" date="2020-08" db="EMBL/GenBank/DDBJ databases">
        <title>Genome public.</title>
        <authorList>
            <person name="Liu C."/>
            <person name="Sun Q."/>
        </authorList>
    </citation>
    <scope>NUCLEOTIDE SEQUENCE</scope>
    <source>
        <strain evidence="3">NSJ-44</strain>
    </source>
</reference>
<keyword evidence="2" id="KW-0472">Membrane</keyword>
<dbReference type="EMBL" id="JACRSO010000001">
    <property type="protein sequence ID" value="MBC8528444.1"/>
    <property type="molecule type" value="Genomic_DNA"/>
</dbReference>
<accession>A0A926CYT2</accession>
<keyword evidence="2" id="KW-0812">Transmembrane</keyword>
<sequence>MKMQCPICRAQNPDSYYFCPNCGCMLKPRTGRLQDAPPVQIQAQDPPAQNRMIEPAGQAADAAPSQTPQTHAQKPDKAIAADPLRDPVRAAHGMPAGREPIVTIPEDPFQDLPETRQERAARKRSVRRGMAIAVAAVAVVAAGIAGYAGVSHYLGANDAPVNRQQAAASPAPVDPSEYQPKIEAISRDGEKLQVVTVRGQDGESVRLSPVERTGVIQNGSAQFEIKESELLSQWPESEQVSCEITVTVEGSGQPRSYTLTPEGLKVEPTELVLISPEGESVSTTSPAVLLDLQLEPGSKLWINGEDVSAQLDDTGRYTVTVPLTAGQTSEHTIKAQAPYHLPITRTITIERPGMPVALSLSEDLSEITEEETFTVSGQCDPDAVITCPLMLSGSLTQDSGGNFTFTAQLRDYGWQNIEVTATMGDGSQSRLTHRLYRKPNAEEYTKSAWKMDYPKLSAAPEKLAGKVFLCEGTIGEVTPGSPMRFTFTLSDGEALAITYDGAVKVKEGDACRIFADVVGEKLDGLPLMAARLIYPA</sequence>
<proteinExistence type="predicted"/>